<dbReference type="EMBL" id="BJZO01000055">
    <property type="protein sequence ID" value="GEO81985.1"/>
    <property type="molecule type" value="Genomic_DNA"/>
</dbReference>
<dbReference type="InterPro" id="IPR021834">
    <property type="entry name" value="DUF3426"/>
</dbReference>
<keyword evidence="2" id="KW-0472">Membrane</keyword>
<keyword evidence="5" id="KW-1185">Reference proteome</keyword>
<evidence type="ECO:0000256" key="2">
    <source>
        <dbReference type="SAM" id="Phobius"/>
    </source>
</evidence>
<keyword evidence="2" id="KW-0812">Transmembrane</keyword>
<keyword evidence="2" id="KW-1133">Transmembrane helix</keyword>
<dbReference type="NCBIfam" id="NF038353">
    <property type="entry name" value="FxLYD_dom"/>
    <property type="match status" value="1"/>
</dbReference>
<dbReference type="NCBIfam" id="TIGR02098">
    <property type="entry name" value="MJ0042_CXXC"/>
    <property type="match status" value="1"/>
</dbReference>
<protein>
    <recommendedName>
        <fullName evidence="3">Zinc finger/thioredoxin putative domain-containing protein</fullName>
    </recommendedName>
</protein>
<dbReference type="OrthoDB" id="7159357at2"/>
<feature type="compositionally biased region" description="Pro residues" evidence="1">
    <location>
        <begin position="52"/>
        <end position="69"/>
    </location>
</feature>
<dbReference type="InterPro" id="IPR011723">
    <property type="entry name" value="Znf/thioredoxin_put"/>
</dbReference>
<name>A0A512H957_9PROT</name>
<accession>A0A512H957</accession>
<evidence type="ECO:0000256" key="1">
    <source>
        <dbReference type="SAM" id="MobiDB-lite"/>
    </source>
</evidence>
<proteinExistence type="predicted"/>
<dbReference type="Pfam" id="PF13717">
    <property type="entry name" value="Zn_ribbon_4"/>
    <property type="match status" value="1"/>
</dbReference>
<gene>
    <name evidence="4" type="ORF">ROR02_21160</name>
</gene>
<dbReference type="Pfam" id="PF11906">
    <property type="entry name" value="DUF3426"/>
    <property type="match status" value="1"/>
</dbReference>
<dbReference type="Proteomes" id="UP000321567">
    <property type="component" value="Unassembled WGS sequence"/>
</dbReference>
<feature type="region of interest" description="Disordered" evidence="1">
    <location>
        <begin position="39"/>
        <end position="95"/>
    </location>
</feature>
<reference evidence="4 5" key="1">
    <citation type="submission" date="2019-07" db="EMBL/GenBank/DDBJ databases">
        <title>Whole genome shotgun sequence of Rhodospirillum oryzae NBRC 107573.</title>
        <authorList>
            <person name="Hosoyama A."/>
            <person name="Uohara A."/>
            <person name="Ohji S."/>
            <person name="Ichikawa N."/>
        </authorList>
    </citation>
    <scope>NUCLEOTIDE SEQUENCE [LARGE SCALE GENOMIC DNA]</scope>
    <source>
        <strain evidence="4 5">NBRC 107573</strain>
    </source>
</reference>
<dbReference type="InterPro" id="IPR047676">
    <property type="entry name" value="FxLYD_dom"/>
</dbReference>
<feature type="region of interest" description="Disordered" evidence="1">
    <location>
        <begin position="108"/>
        <end position="152"/>
    </location>
</feature>
<sequence length="320" mass="34527">MIITCPSCAAKFNLPESALGSKGRTLRCAKCGHTWHHPPAGADDFDDDPDPFAAPPPARPQPAPPPARAPAPDLDALPFERDPEGAPPKAPATNFDQELSKLEDMLGKLPGGEFMESKPGRGRGRTTLDDDLDDDEPRKKRRGDDIEDLDALLASTDPDPIPRVFTGPRPTKRGPGTGLLKAVVALLVALWVVALAGYFLRAQAVALVPALGSLYALLGIDTGETRDTVIFQNVVSTLEAQGDRRVLVVRGLLFNPSAEERPVPELELVVMDEDGKVLQRVRDKPPQPTLAAGAQMPFQITMENPSQLARDFRILFSSSD</sequence>
<dbReference type="AlphaFoldDB" id="A0A512H957"/>
<feature type="domain" description="Zinc finger/thioredoxin putative" evidence="3">
    <location>
        <begin position="1"/>
        <end position="35"/>
    </location>
</feature>
<organism evidence="4 5">
    <name type="scientific">Pararhodospirillum oryzae</name>
    <dbReference type="NCBI Taxonomy" id="478448"/>
    <lineage>
        <taxon>Bacteria</taxon>
        <taxon>Pseudomonadati</taxon>
        <taxon>Pseudomonadota</taxon>
        <taxon>Alphaproteobacteria</taxon>
        <taxon>Rhodospirillales</taxon>
        <taxon>Rhodospirillaceae</taxon>
        <taxon>Pararhodospirillum</taxon>
    </lineage>
</organism>
<evidence type="ECO:0000313" key="5">
    <source>
        <dbReference type="Proteomes" id="UP000321567"/>
    </source>
</evidence>
<evidence type="ECO:0000313" key="4">
    <source>
        <dbReference type="EMBL" id="GEO81985.1"/>
    </source>
</evidence>
<comment type="caution">
    <text evidence="4">The sequence shown here is derived from an EMBL/GenBank/DDBJ whole genome shotgun (WGS) entry which is preliminary data.</text>
</comment>
<feature type="transmembrane region" description="Helical" evidence="2">
    <location>
        <begin position="179"/>
        <end position="200"/>
    </location>
</feature>
<evidence type="ECO:0000259" key="3">
    <source>
        <dbReference type="Pfam" id="PF13717"/>
    </source>
</evidence>
<dbReference type="RefSeq" id="WP_147164000.1">
    <property type="nucleotide sequence ID" value="NZ_BJZO01000055.1"/>
</dbReference>